<keyword evidence="1" id="KW-0812">Transmembrane</keyword>
<comment type="caution">
    <text evidence="2">The sequence shown here is derived from an EMBL/GenBank/DDBJ whole genome shotgun (WGS) entry which is preliminary data.</text>
</comment>
<sequence length="332" mass="37522">MDGNGNRQMEVHYANTGFPYTATESFMDFFDGISHQPIHYAHSAPMHDQKISIRKPTGFDWIGLDCTVTIILPKQAIKPINLLFACIFSDALYMSHSAHICLARRSVCDTAIMVSASILYVMLILWLALYSAQENAYWSMNMSSYKYGLPAHGSIPYYDPYEVQNYVPRMDLNRSAWEYPVMMNVTEPASAEVQSAESSVPSMQAIPEECSPNHDSASSSQVVWQDDIDPDNMTYEELLDLGEAIGSESRGLSQELIDSLPTTRYKSGGFFLRKKSGESKYYDDDDDGNEKQAGGGRQWFKTVVWIGGRRWRFISMVVTDDSESGWFRTSDQ</sequence>
<protein>
    <submittedName>
        <fullName evidence="2">Uncharacterized protein</fullName>
    </submittedName>
</protein>
<evidence type="ECO:0000313" key="2">
    <source>
        <dbReference type="EMBL" id="KAJ9558372.1"/>
    </source>
</evidence>
<evidence type="ECO:0000256" key="1">
    <source>
        <dbReference type="SAM" id="Phobius"/>
    </source>
</evidence>
<keyword evidence="1" id="KW-1133">Transmembrane helix</keyword>
<dbReference type="InterPro" id="IPR033276">
    <property type="entry name" value="BB"/>
</dbReference>
<keyword evidence="1" id="KW-0472">Membrane</keyword>
<dbReference type="EMBL" id="JARYMX010000003">
    <property type="protein sequence ID" value="KAJ9558372.1"/>
    <property type="molecule type" value="Genomic_DNA"/>
</dbReference>
<dbReference type="GO" id="GO:0046621">
    <property type="term" value="P:negative regulation of organ growth"/>
    <property type="evidence" value="ECO:0007669"/>
    <property type="project" value="InterPro"/>
</dbReference>
<gene>
    <name evidence="2" type="ORF">OSB04_012986</name>
</gene>
<evidence type="ECO:0000313" key="3">
    <source>
        <dbReference type="Proteomes" id="UP001172457"/>
    </source>
</evidence>
<dbReference type="GO" id="GO:0004842">
    <property type="term" value="F:ubiquitin-protein transferase activity"/>
    <property type="evidence" value="ECO:0007669"/>
    <property type="project" value="InterPro"/>
</dbReference>
<dbReference type="GO" id="GO:0016567">
    <property type="term" value="P:protein ubiquitination"/>
    <property type="evidence" value="ECO:0007669"/>
    <property type="project" value="InterPro"/>
</dbReference>
<organism evidence="2 3">
    <name type="scientific">Centaurea solstitialis</name>
    <name type="common">yellow star-thistle</name>
    <dbReference type="NCBI Taxonomy" id="347529"/>
    <lineage>
        <taxon>Eukaryota</taxon>
        <taxon>Viridiplantae</taxon>
        <taxon>Streptophyta</taxon>
        <taxon>Embryophyta</taxon>
        <taxon>Tracheophyta</taxon>
        <taxon>Spermatophyta</taxon>
        <taxon>Magnoliopsida</taxon>
        <taxon>eudicotyledons</taxon>
        <taxon>Gunneridae</taxon>
        <taxon>Pentapetalae</taxon>
        <taxon>asterids</taxon>
        <taxon>campanulids</taxon>
        <taxon>Asterales</taxon>
        <taxon>Asteraceae</taxon>
        <taxon>Carduoideae</taxon>
        <taxon>Cardueae</taxon>
        <taxon>Centaureinae</taxon>
        <taxon>Centaurea</taxon>
    </lineage>
</organism>
<keyword evidence="3" id="KW-1185">Reference proteome</keyword>
<proteinExistence type="predicted"/>
<dbReference type="GO" id="GO:0031624">
    <property type="term" value="F:ubiquitin conjugating enzyme binding"/>
    <property type="evidence" value="ECO:0007669"/>
    <property type="project" value="TreeGrafter"/>
</dbReference>
<dbReference type="PANTHER" id="PTHR46400">
    <property type="entry name" value="RING/U-BOX SUPERFAMILY PROTEIN"/>
    <property type="match status" value="1"/>
</dbReference>
<accession>A0AA38TVF4</accession>
<name>A0AA38TVF4_9ASTR</name>
<dbReference type="PANTHER" id="PTHR46400:SF3">
    <property type="entry name" value="E3 UBIQUITIN LIGASE BIG BROTHER-LIKE PROTEIN"/>
    <property type="match status" value="1"/>
</dbReference>
<feature type="transmembrane region" description="Helical" evidence="1">
    <location>
        <begin position="111"/>
        <end position="132"/>
    </location>
</feature>
<reference evidence="2" key="1">
    <citation type="submission" date="2023-03" db="EMBL/GenBank/DDBJ databases">
        <title>Chromosome-scale reference genome and RAD-based genetic map of yellow starthistle (Centaurea solstitialis) reveal putative structural variation and QTLs associated with invader traits.</title>
        <authorList>
            <person name="Reatini B."/>
            <person name="Cang F.A."/>
            <person name="Jiang Q."/>
            <person name="Mckibben M.T.W."/>
            <person name="Barker M.S."/>
            <person name="Rieseberg L.H."/>
            <person name="Dlugosch K.M."/>
        </authorList>
    </citation>
    <scope>NUCLEOTIDE SEQUENCE</scope>
    <source>
        <strain evidence="2">CAN-66</strain>
        <tissue evidence="2">Leaf</tissue>
    </source>
</reference>
<dbReference type="Proteomes" id="UP001172457">
    <property type="component" value="Chromosome 3"/>
</dbReference>
<dbReference type="AlphaFoldDB" id="A0AA38TVF4"/>